<reference evidence="3" key="1">
    <citation type="submission" date="2022-10" db="EMBL/GenBank/DDBJ databases">
        <title>Novel sulphate-reducing endosymbionts in the free-living metamonad Anaeramoeba.</title>
        <authorList>
            <person name="Jerlstrom-Hultqvist J."/>
            <person name="Cepicka I."/>
            <person name="Gallot-Lavallee L."/>
            <person name="Salas-Leiva D."/>
            <person name="Curtis B.A."/>
            <person name="Zahonova K."/>
            <person name="Pipaliya S."/>
            <person name="Dacks J."/>
            <person name="Roger A.J."/>
        </authorList>
    </citation>
    <scope>NUCLEOTIDE SEQUENCE</scope>
    <source>
        <strain evidence="3">BMAN</strain>
    </source>
</reference>
<dbReference type="SMART" id="SM00173">
    <property type="entry name" value="RAS"/>
    <property type="match status" value="1"/>
</dbReference>
<dbReference type="NCBIfam" id="TIGR00231">
    <property type="entry name" value="small_GTP"/>
    <property type="match status" value="1"/>
</dbReference>
<keyword evidence="4" id="KW-1185">Reference proteome</keyword>
<dbReference type="OMA" id="HQGHGKT"/>
<protein>
    <submittedName>
        <fullName evidence="3">Gtp-binding protein rheb</fullName>
    </submittedName>
</protein>
<name>A0A9Q0R5X7_ANAIG</name>
<dbReference type="SMART" id="SM00174">
    <property type="entry name" value="RHO"/>
    <property type="match status" value="1"/>
</dbReference>
<dbReference type="OrthoDB" id="5976022at2759"/>
<dbReference type="PROSITE" id="PS51420">
    <property type="entry name" value="RHO"/>
    <property type="match status" value="1"/>
</dbReference>
<dbReference type="Pfam" id="PF00071">
    <property type="entry name" value="Ras"/>
    <property type="match status" value="1"/>
</dbReference>
<evidence type="ECO:0000256" key="1">
    <source>
        <dbReference type="ARBA" id="ARBA00022741"/>
    </source>
</evidence>
<evidence type="ECO:0000313" key="3">
    <source>
        <dbReference type="EMBL" id="KAJ5067214.1"/>
    </source>
</evidence>
<dbReference type="InterPro" id="IPR001806">
    <property type="entry name" value="Small_GTPase"/>
</dbReference>
<dbReference type="PRINTS" id="PR00449">
    <property type="entry name" value="RASTRNSFRMNG"/>
</dbReference>
<dbReference type="Proteomes" id="UP001149090">
    <property type="component" value="Unassembled WGS sequence"/>
</dbReference>
<dbReference type="AlphaFoldDB" id="A0A9Q0R5X7"/>
<dbReference type="PANTHER" id="PTHR24070">
    <property type="entry name" value="RAS, DI-RAS, AND RHEB FAMILY MEMBERS OF SMALL GTPASE SUPERFAMILY"/>
    <property type="match status" value="1"/>
</dbReference>
<dbReference type="GO" id="GO:0007165">
    <property type="term" value="P:signal transduction"/>
    <property type="evidence" value="ECO:0007669"/>
    <property type="project" value="InterPro"/>
</dbReference>
<dbReference type="InterPro" id="IPR005225">
    <property type="entry name" value="Small_GTP-bd"/>
</dbReference>
<evidence type="ECO:0000256" key="2">
    <source>
        <dbReference type="ARBA" id="ARBA00023134"/>
    </source>
</evidence>
<dbReference type="SMART" id="SM00175">
    <property type="entry name" value="RAB"/>
    <property type="match status" value="1"/>
</dbReference>
<dbReference type="InterPro" id="IPR020849">
    <property type="entry name" value="Small_GTPase_Ras-type"/>
</dbReference>
<keyword evidence="1" id="KW-0547">Nucleotide-binding</keyword>
<accession>A0A9Q0R5X7</accession>
<dbReference type="Gene3D" id="3.40.50.300">
    <property type="entry name" value="P-loop containing nucleotide triphosphate hydrolases"/>
    <property type="match status" value="1"/>
</dbReference>
<sequence>MKTQKQRRVVILGFRGVGKTAITTRFINNSFNSEHTPTIENSFKKTIKFCDEEYEIDILDTPGQDEFTRFPTNDSVITDAYILVYSVSSVNSFEILKVIHDKINEKIGTIPQVLVGNKNDLEKREVKFEEGKKLAKEWSCSFIECTAKENENIAQVFLSTLEEIEKSTNPNFGKKKDSNCLII</sequence>
<keyword evidence="2" id="KW-0342">GTP-binding</keyword>
<dbReference type="PROSITE" id="PS51421">
    <property type="entry name" value="RAS"/>
    <property type="match status" value="1"/>
</dbReference>
<dbReference type="GO" id="GO:0005525">
    <property type="term" value="F:GTP binding"/>
    <property type="evidence" value="ECO:0007669"/>
    <property type="project" value="UniProtKB-KW"/>
</dbReference>
<comment type="caution">
    <text evidence="3">The sequence shown here is derived from an EMBL/GenBank/DDBJ whole genome shotgun (WGS) entry which is preliminary data.</text>
</comment>
<dbReference type="PROSITE" id="PS51419">
    <property type="entry name" value="RAB"/>
    <property type="match status" value="1"/>
</dbReference>
<gene>
    <name evidence="3" type="ORF">M0811_13174</name>
</gene>
<proteinExistence type="predicted"/>
<evidence type="ECO:0000313" key="4">
    <source>
        <dbReference type="Proteomes" id="UP001149090"/>
    </source>
</evidence>
<dbReference type="EMBL" id="JAPDFW010000132">
    <property type="protein sequence ID" value="KAJ5067214.1"/>
    <property type="molecule type" value="Genomic_DNA"/>
</dbReference>
<organism evidence="3 4">
    <name type="scientific">Anaeramoeba ignava</name>
    <name type="common">Anaerobic marine amoeba</name>
    <dbReference type="NCBI Taxonomy" id="1746090"/>
    <lineage>
        <taxon>Eukaryota</taxon>
        <taxon>Metamonada</taxon>
        <taxon>Anaeramoebidae</taxon>
        <taxon>Anaeramoeba</taxon>
    </lineage>
</organism>
<dbReference type="SUPFAM" id="SSF52540">
    <property type="entry name" value="P-loop containing nucleoside triphosphate hydrolases"/>
    <property type="match status" value="1"/>
</dbReference>
<dbReference type="InterPro" id="IPR027417">
    <property type="entry name" value="P-loop_NTPase"/>
</dbReference>
<dbReference type="GO" id="GO:0003924">
    <property type="term" value="F:GTPase activity"/>
    <property type="evidence" value="ECO:0007669"/>
    <property type="project" value="InterPro"/>
</dbReference>
<dbReference type="GO" id="GO:0016020">
    <property type="term" value="C:membrane"/>
    <property type="evidence" value="ECO:0007669"/>
    <property type="project" value="InterPro"/>
</dbReference>